<dbReference type="AlphaFoldDB" id="A0AAD4BZB4"/>
<organism evidence="1 2">
    <name type="scientific">Boletus edulis BED1</name>
    <dbReference type="NCBI Taxonomy" id="1328754"/>
    <lineage>
        <taxon>Eukaryota</taxon>
        <taxon>Fungi</taxon>
        <taxon>Dikarya</taxon>
        <taxon>Basidiomycota</taxon>
        <taxon>Agaricomycotina</taxon>
        <taxon>Agaricomycetes</taxon>
        <taxon>Agaricomycetidae</taxon>
        <taxon>Boletales</taxon>
        <taxon>Boletineae</taxon>
        <taxon>Boletaceae</taxon>
        <taxon>Boletoideae</taxon>
        <taxon>Boletus</taxon>
    </lineage>
</organism>
<sequence>MPIGVVGSRHYQYPNFPESKISNQTMSAPSSQPTTMSLKNSNRCIAGGDHFSVSLRDVRCRSCQYTFRTKDPRLSSSRLTRYKSDRFQTVLYRVVCFFVCLAWPPCTCVGRARSKRLREIQRDVREQAKSLQSFTLTPLLEVDLGTWAIRAEFFPQKNCNSYLVWCSPRTTLQAFRGNLTSVDQKVVPALRTSYEQFCEIFNFQRGAFNDDPLPRSLPSLTLPIHAVTVVV</sequence>
<protein>
    <submittedName>
        <fullName evidence="1">Uncharacterized protein</fullName>
    </submittedName>
</protein>
<reference evidence="1" key="1">
    <citation type="submission" date="2019-10" db="EMBL/GenBank/DDBJ databases">
        <authorList>
            <consortium name="DOE Joint Genome Institute"/>
            <person name="Kuo A."/>
            <person name="Miyauchi S."/>
            <person name="Kiss E."/>
            <person name="Drula E."/>
            <person name="Kohler A."/>
            <person name="Sanchez-Garcia M."/>
            <person name="Andreopoulos B."/>
            <person name="Barry K.W."/>
            <person name="Bonito G."/>
            <person name="Buee M."/>
            <person name="Carver A."/>
            <person name="Chen C."/>
            <person name="Cichocki N."/>
            <person name="Clum A."/>
            <person name="Culley D."/>
            <person name="Crous P.W."/>
            <person name="Fauchery L."/>
            <person name="Girlanda M."/>
            <person name="Hayes R."/>
            <person name="Keri Z."/>
            <person name="LaButti K."/>
            <person name="Lipzen A."/>
            <person name="Lombard V."/>
            <person name="Magnuson J."/>
            <person name="Maillard F."/>
            <person name="Morin E."/>
            <person name="Murat C."/>
            <person name="Nolan M."/>
            <person name="Ohm R."/>
            <person name="Pangilinan J."/>
            <person name="Pereira M."/>
            <person name="Perotto S."/>
            <person name="Peter M."/>
            <person name="Riley R."/>
            <person name="Sitrit Y."/>
            <person name="Stielow B."/>
            <person name="Szollosi G."/>
            <person name="Zifcakova L."/>
            <person name="Stursova M."/>
            <person name="Spatafora J.W."/>
            <person name="Tedersoo L."/>
            <person name="Vaario L.-M."/>
            <person name="Yamada A."/>
            <person name="Yan M."/>
            <person name="Wang P."/>
            <person name="Xu J."/>
            <person name="Bruns T."/>
            <person name="Baldrian P."/>
            <person name="Vilgalys R."/>
            <person name="Henrissat B."/>
            <person name="Grigoriev I.V."/>
            <person name="Hibbett D."/>
            <person name="Nagy L.G."/>
            <person name="Martin F.M."/>
        </authorList>
    </citation>
    <scope>NUCLEOTIDE SEQUENCE</scope>
    <source>
        <strain evidence="1">BED1</strain>
    </source>
</reference>
<evidence type="ECO:0000313" key="1">
    <source>
        <dbReference type="EMBL" id="KAF8443303.1"/>
    </source>
</evidence>
<proteinExistence type="predicted"/>
<gene>
    <name evidence="1" type="ORF">L210DRAFT_3170915</name>
</gene>
<keyword evidence="2" id="KW-1185">Reference proteome</keyword>
<dbReference type="Proteomes" id="UP001194468">
    <property type="component" value="Unassembled WGS sequence"/>
</dbReference>
<comment type="caution">
    <text evidence="1">The sequence shown here is derived from an EMBL/GenBank/DDBJ whole genome shotgun (WGS) entry which is preliminary data.</text>
</comment>
<reference evidence="1" key="2">
    <citation type="journal article" date="2020" name="Nat. Commun.">
        <title>Large-scale genome sequencing of mycorrhizal fungi provides insights into the early evolution of symbiotic traits.</title>
        <authorList>
            <person name="Miyauchi S."/>
            <person name="Kiss E."/>
            <person name="Kuo A."/>
            <person name="Drula E."/>
            <person name="Kohler A."/>
            <person name="Sanchez-Garcia M."/>
            <person name="Morin E."/>
            <person name="Andreopoulos B."/>
            <person name="Barry K.W."/>
            <person name="Bonito G."/>
            <person name="Buee M."/>
            <person name="Carver A."/>
            <person name="Chen C."/>
            <person name="Cichocki N."/>
            <person name="Clum A."/>
            <person name="Culley D."/>
            <person name="Crous P.W."/>
            <person name="Fauchery L."/>
            <person name="Girlanda M."/>
            <person name="Hayes R.D."/>
            <person name="Keri Z."/>
            <person name="LaButti K."/>
            <person name="Lipzen A."/>
            <person name="Lombard V."/>
            <person name="Magnuson J."/>
            <person name="Maillard F."/>
            <person name="Murat C."/>
            <person name="Nolan M."/>
            <person name="Ohm R.A."/>
            <person name="Pangilinan J."/>
            <person name="Pereira M.F."/>
            <person name="Perotto S."/>
            <person name="Peter M."/>
            <person name="Pfister S."/>
            <person name="Riley R."/>
            <person name="Sitrit Y."/>
            <person name="Stielow J.B."/>
            <person name="Szollosi G."/>
            <person name="Zifcakova L."/>
            <person name="Stursova M."/>
            <person name="Spatafora J.W."/>
            <person name="Tedersoo L."/>
            <person name="Vaario L.M."/>
            <person name="Yamada A."/>
            <person name="Yan M."/>
            <person name="Wang P."/>
            <person name="Xu J."/>
            <person name="Bruns T."/>
            <person name="Baldrian P."/>
            <person name="Vilgalys R."/>
            <person name="Dunand C."/>
            <person name="Henrissat B."/>
            <person name="Grigoriev I.V."/>
            <person name="Hibbett D."/>
            <person name="Nagy L.G."/>
            <person name="Martin F.M."/>
        </authorList>
    </citation>
    <scope>NUCLEOTIDE SEQUENCE</scope>
    <source>
        <strain evidence="1">BED1</strain>
    </source>
</reference>
<dbReference type="EMBL" id="WHUW01000008">
    <property type="protein sequence ID" value="KAF8443303.1"/>
    <property type="molecule type" value="Genomic_DNA"/>
</dbReference>
<name>A0AAD4BZB4_BOLED</name>
<evidence type="ECO:0000313" key="2">
    <source>
        <dbReference type="Proteomes" id="UP001194468"/>
    </source>
</evidence>
<accession>A0AAD4BZB4</accession>